<dbReference type="EMBL" id="KV425585">
    <property type="protein sequence ID" value="KZT23468.1"/>
    <property type="molecule type" value="Genomic_DNA"/>
</dbReference>
<dbReference type="InterPro" id="IPR001375">
    <property type="entry name" value="Peptidase_S9_cat"/>
</dbReference>
<organism evidence="8 9">
    <name type="scientific">Neolentinus lepideus HHB14362 ss-1</name>
    <dbReference type="NCBI Taxonomy" id="1314782"/>
    <lineage>
        <taxon>Eukaryota</taxon>
        <taxon>Fungi</taxon>
        <taxon>Dikarya</taxon>
        <taxon>Basidiomycota</taxon>
        <taxon>Agaricomycotina</taxon>
        <taxon>Agaricomycetes</taxon>
        <taxon>Gloeophyllales</taxon>
        <taxon>Gloeophyllaceae</taxon>
        <taxon>Neolentinus</taxon>
    </lineage>
</organism>
<keyword evidence="9" id="KW-1185">Reference proteome</keyword>
<dbReference type="STRING" id="1314782.A0A165R8V1"/>
<evidence type="ECO:0000256" key="6">
    <source>
        <dbReference type="SAM" id="MobiDB-lite"/>
    </source>
</evidence>
<keyword evidence="4 8" id="KW-0378">Hydrolase</keyword>
<keyword evidence="3" id="KW-0732">Signal</keyword>
<accession>A0A165R8V1</accession>
<dbReference type="PANTHER" id="PTHR42776">
    <property type="entry name" value="SERINE PEPTIDASE S9 FAMILY MEMBER"/>
    <property type="match status" value="1"/>
</dbReference>
<feature type="domain" description="Peptidase S9 prolyl oligopeptidase catalytic" evidence="7">
    <location>
        <begin position="551"/>
        <end position="765"/>
    </location>
</feature>
<evidence type="ECO:0000256" key="4">
    <source>
        <dbReference type="ARBA" id="ARBA00022801"/>
    </source>
</evidence>
<evidence type="ECO:0000259" key="7">
    <source>
        <dbReference type="Pfam" id="PF00326"/>
    </source>
</evidence>
<keyword evidence="2" id="KW-0645">Protease</keyword>
<evidence type="ECO:0000256" key="5">
    <source>
        <dbReference type="ARBA" id="ARBA00032829"/>
    </source>
</evidence>
<dbReference type="SUPFAM" id="SSF82171">
    <property type="entry name" value="DPP6 N-terminal domain-like"/>
    <property type="match status" value="1"/>
</dbReference>
<sequence length="767" mass="84700">MRLSLSMLGLAAQVPFQQPAQPSPSSSEMSSGTSASISPVPPPDFSFKEGADMFTPKDLVELVRPGTATVNEAGDLVLIPVSKFTFEEKKDNKSIVIAPVDSAVQPLQIPLANGGTAFWLDSRTVGHVVSPGEGKNQELYAISVKFETESSILSTPIPPILIGEFPTSTSANFQYSPKSGVLIFSDYVYGDGQLETVKAQDEAWENRGNTALVYDNTYERHWDRWTGPKQSSLFTVSLYSSPGNEWLMGRTFLNILNGTGHHVPVEPFGGTEDFDLGPTHVVYTTIDPALSEAWHTKQNIYIVPISGAEKPRELTSGKQGATHSPVWSKQGDKVAWLELDKDGYEADRSKLVVYDLKKDVRFTITQHWDRSPSSIVFSNSGKSIICTAGDMAKIKVFILPVPPTPSESTTHPSLASQYTKDPVPLTDSGSAGGIQVAGDGKLIFTRSSLTGPNDVWAIKKNLDKLEDALHLPNTTTAGIAKGEQITRFTAEALEGKALHPGTEFYFEGAEGKTVQGWILSPPEFRKGVDEKKWPVVMMIHGGPQGAWEDEWSTRWNPNVFASQGYVVIAMNPTGSTSFGQNFVDAITEDWGGKPFVDMQKGYKYVLEHYPEIDPDRAVAAGASWGGYAINWIQGHPEYGFGFKALVCHDGVFDSIYNGYSTDELFFFNHDWGSAPYEPRARELAAKFSPVNFVHKWSTPQLTIHGSKDYRLPETDGIGAFHALQQRGVPSRLVIFPDENHWVMNHGNSLKWHYEIFRWFDKYVGKKD</sequence>
<feature type="region of interest" description="Disordered" evidence="6">
    <location>
        <begin position="16"/>
        <end position="48"/>
    </location>
</feature>
<dbReference type="Gene3D" id="3.40.50.1820">
    <property type="entry name" value="alpha/beta hydrolase"/>
    <property type="match status" value="1"/>
</dbReference>
<evidence type="ECO:0000256" key="1">
    <source>
        <dbReference type="ARBA" id="ARBA00010040"/>
    </source>
</evidence>
<dbReference type="AlphaFoldDB" id="A0A165R8V1"/>
<dbReference type="Pfam" id="PF00326">
    <property type="entry name" value="Peptidase_S9"/>
    <property type="match status" value="1"/>
</dbReference>
<evidence type="ECO:0000256" key="3">
    <source>
        <dbReference type="ARBA" id="ARBA00022729"/>
    </source>
</evidence>
<comment type="similarity">
    <text evidence="1">Belongs to the peptidase S9C family.</text>
</comment>
<evidence type="ECO:0000313" key="8">
    <source>
        <dbReference type="EMBL" id="KZT23468.1"/>
    </source>
</evidence>
<dbReference type="Proteomes" id="UP000076761">
    <property type="component" value="Unassembled WGS sequence"/>
</dbReference>
<gene>
    <name evidence="8" type="ORF">NEOLEDRAFT_1136530</name>
</gene>
<dbReference type="PANTHER" id="PTHR42776:SF13">
    <property type="entry name" value="DIPEPTIDYL-PEPTIDASE 5"/>
    <property type="match status" value="1"/>
</dbReference>
<dbReference type="InParanoid" id="A0A165R8V1"/>
<name>A0A165R8V1_9AGAM</name>
<dbReference type="Gene3D" id="2.120.10.30">
    <property type="entry name" value="TolB, C-terminal domain"/>
    <property type="match status" value="1"/>
</dbReference>
<dbReference type="FunFam" id="3.40.50.1820:FF:000028">
    <property type="entry name" value="S9 family peptidase"/>
    <property type="match status" value="1"/>
</dbReference>
<dbReference type="SUPFAM" id="SSF53474">
    <property type="entry name" value="alpha/beta-Hydrolases"/>
    <property type="match status" value="1"/>
</dbReference>
<evidence type="ECO:0000256" key="2">
    <source>
        <dbReference type="ARBA" id="ARBA00022670"/>
    </source>
</evidence>
<dbReference type="OrthoDB" id="416344at2759"/>
<feature type="compositionally biased region" description="Low complexity" evidence="6">
    <location>
        <begin position="16"/>
        <end position="38"/>
    </location>
</feature>
<dbReference type="GO" id="GO:0004252">
    <property type="term" value="F:serine-type endopeptidase activity"/>
    <property type="evidence" value="ECO:0007669"/>
    <property type="project" value="TreeGrafter"/>
</dbReference>
<dbReference type="InterPro" id="IPR011042">
    <property type="entry name" value="6-blade_b-propeller_TolB-like"/>
</dbReference>
<protein>
    <recommendedName>
        <fullName evidence="5">Dipeptidyl-peptidase V</fullName>
    </recommendedName>
</protein>
<evidence type="ECO:0000313" key="9">
    <source>
        <dbReference type="Proteomes" id="UP000076761"/>
    </source>
</evidence>
<dbReference type="FunCoup" id="A0A165R8V1">
    <property type="interactions" value="22"/>
</dbReference>
<dbReference type="InterPro" id="IPR029058">
    <property type="entry name" value="AB_hydrolase_fold"/>
</dbReference>
<reference evidence="8 9" key="1">
    <citation type="journal article" date="2016" name="Mol. Biol. Evol.">
        <title>Comparative Genomics of Early-Diverging Mushroom-Forming Fungi Provides Insights into the Origins of Lignocellulose Decay Capabilities.</title>
        <authorList>
            <person name="Nagy L.G."/>
            <person name="Riley R."/>
            <person name="Tritt A."/>
            <person name="Adam C."/>
            <person name="Daum C."/>
            <person name="Floudas D."/>
            <person name="Sun H."/>
            <person name="Yadav J.S."/>
            <person name="Pangilinan J."/>
            <person name="Larsson K.H."/>
            <person name="Matsuura K."/>
            <person name="Barry K."/>
            <person name="Labutti K."/>
            <person name="Kuo R."/>
            <person name="Ohm R.A."/>
            <person name="Bhattacharya S.S."/>
            <person name="Shirouzu T."/>
            <person name="Yoshinaga Y."/>
            <person name="Martin F.M."/>
            <person name="Grigoriev I.V."/>
            <person name="Hibbett D.S."/>
        </authorList>
    </citation>
    <scope>NUCLEOTIDE SEQUENCE [LARGE SCALE GENOMIC DNA]</scope>
    <source>
        <strain evidence="8 9">HHB14362 ss-1</strain>
    </source>
</reference>
<proteinExistence type="inferred from homology"/>
<dbReference type="GO" id="GO:0006508">
    <property type="term" value="P:proteolysis"/>
    <property type="evidence" value="ECO:0007669"/>
    <property type="project" value="UniProtKB-KW"/>
</dbReference>